<gene>
    <name evidence="2" type="ORF">GPECTOR_78g85</name>
</gene>
<name>A0A150G215_GONPE</name>
<keyword evidence="1" id="KW-0812">Transmembrane</keyword>
<keyword evidence="3" id="KW-1185">Reference proteome</keyword>
<keyword evidence="1" id="KW-1133">Transmembrane helix</keyword>
<organism evidence="2 3">
    <name type="scientific">Gonium pectorale</name>
    <name type="common">Green alga</name>
    <dbReference type="NCBI Taxonomy" id="33097"/>
    <lineage>
        <taxon>Eukaryota</taxon>
        <taxon>Viridiplantae</taxon>
        <taxon>Chlorophyta</taxon>
        <taxon>core chlorophytes</taxon>
        <taxon>Chlorophyceae</taxon>
        <taxon>CS clade</taxon>
        <taxon>Chlamydomonadales</taxon>
        <taxon>Volvocaceae</taxon>
        <taxon>Gonium</taxon>
    </lineage>
</organism>
<dbReference type="OrthoDB" id="546025at2759"/>
<proteinExistence type="predicted"/>
<dbReference type="AlphaFoldDB" id="A0A150G215"/>
<accession>A0A150G215</accession>
<evidence type="ECO:0000256" key="1">
    <source>
        <dbReference type="SAM" id="Phobius"/>
    </source>
</evidence>
<comment type="caution">
    <text evidence="2">The sequence shown here is derived from an EMBL/GenBank/DDBJ whole genome shotgun (WGS) entry which is preliminary data.</text>
</comment>
<sequence length="103" mass="11625">MNGALRRLGLQALRLQAPQQPLRRGLADYAKPKVDTSLDHVFGDSSNKLAYNFEPMPLGSLFVRTLVMTGVFFFPVWIMLYDDIKYTSFLDKLEAAKAAKQEA</sequence>
<protein>
    <submittedName>
        <fullName evidence="2">Uncharacterized protein</fullName>
    </submittedName>
</protein>
<evidence type="ECO:0000313" key="3">
    <source>
        <dbReference type="Proteomes" id="UP000075714"/>
    </source>
</evidence>
<feature type="transmembrane region" description="Helical" evidence="1">
    <location>
        <begin position="61"/>
        <end position="80"/>
    </location>
</feature>
<dbReference type="Proteomes" id="UP000075714">
    <property type="component" value="Unassembled WGS sequence"/>
</dbReference>
<dbReference type="EMBL" id="LSYV01000079">
    <property type="protein sequence ID" value="KXZ43897.1"/>
    <property type="molecule type" value="Genomic_DNA"/>
</dbReference>
<keyword evidence="1" id="KW-0472">Membrane</keyword>
<reference evidence="3" key="1">
    <citation type="journal article" date="2016" name="Nat. Commun.">
        <title>The Gonium pectorale genome demonstrates co-option of cell cycle regulation during the evolution of multicellularity.</title>
        <authorList>
            <person name="Hanschen E.R."/>
            <person name="Marriage T.N."/>
            <person name="Ferris P.J."/>
            <person name="Hamaji T."/>
            <person name="Toyoda A."/>
            <person name="Fujiyama A."/>
            <person name="Neme R."/>
            <person name="Noguchi H."/>
            <person name="Minakuchi Y."/>
            <person name="Suzuki M."/>
            <person name="Kawai-Toyooka H."/>
            <person name="Smith D.R."/>
            <person name="Sparks H."/>
            <person name="Anderson J."/>
            <person name="Bakaric R."/>
            <person name="Luria V."/>
            <person name="Karger A."/>
            <person name="Kirschner M.W."/>
            <person name="Durand P.M."/>
            <person name="Michod R.E."/>
            <person name="Nozaki H."/>
            <person name="Olson B.J."/>
        </authorList>
    </citation>
    <scope>NUCLEOTIDE SEQUENCE [LARGE SCALE GENOMIC DNA]</scope>
    <source>
        <strain evidence="3">NIES-2863</strain>
    </source>
</reference>
<evidence type="ECO:0000313" key="2">
    <source>
        <dbReference type="EMBL" id="KXZ43897.1"/>
    </source>
</evidence>
<dbReference type="STRING" id="33097.A0A150G215"/>